<sequence>MNEAHRLEDQGEIVEAIWSYETVLRDPAIKQNLQILRAASLGLGALLLSETKTGDDTQRIDRLINRAINILTFADAHYPTDASIGLALAHAHAERFELRRRPADLLAANMLLDTIPNRTDGREPLVIQHMEALRTRLANQRNAKPRA</sequence>
<name>A0A0F5LCS5_9HYPH</name>
<gene>
    <name evidence="1" type="ORF">VW35_06875</name>
</gene>
<dbReference type="RefSeq" id="WP_046142211.1">
    <property type="nucleotide sequence ID" value="NZ_LAJG01000014.1"/>
</dbReference>
<organism evidence="1 2">
    <name type="scientific">Devosia soli</name>
    <dbReference type="NCBI Taxonomy" id="361041"/>
    <lineage>
        <taxon>Bacteria</taxon>
        <taxon>Pseudomonadati</taxon>
        <taxon>Pseudomonadota</taxon>
        <taxon>Alphaproteobacteria</taxon>
        <taxon>Hyphomicrobiales</taxon>
        <taxon>Devosiaceae</taxon>
        <taxon>Devosia</taxon>
    </lineage>
</organism>
<reference evidence="1 2" key="1">
    <citation type="submission" date="2015-03" db="EMBL/GenBank/DDBJ databases">
        <authorList>
            <person name="Hassan Y.I."/>
            <person name="Lepp D."/>
            <person name="Zhou T."/>
        </authorList>
    </citation>
    <scope>NUCLEOTIDE SEQUENCE [LARGE SCALE GENOMIC DNA]</scope>
    <source>
        <strain evidence="1 2">GH2-10</strain>
    </source>
</reference>
<evidence type="ECO:0000313" key="2">
    <source>
        <dbReference type="Proteomes" id="UP000033514"/>
    </source>
</evidence>
<evidence type="ECO:0000313" key="1">
    <source>
        <dbReference type="EMBL" id="KKB80148.1"/>
    </source>
</evidence>
<proteinExistence type="predicted"/>
<dbReference type="AlphaFoldDB" id="A0A0F5LCS5"/>
<protein>
    <submittedName>
        <fullName evidence="1">Uncharacterized protein</fullName>
    </submittedName>
</protein>
<accession>A0A0F5LCS5</accession>
<keyword evidence="2" id="KW-1185">Reference proteome</keyword>
<dbReference type="Proteomes" id="UP000033514">
    <property type="component" value="Unassembled WGS sequence"/>
</dbReference>
<dbReference type="PATRIC" id="fig|361041.3.peg.700"/>
<comment type="caution">
    <text evidence="1">The sequence shown here is derived from an EMBL/GenBank/DDBJ whole genome shotgun (WGS) entry which is preliminary data.</text>
</comment>
<dbReference type="EMBL" id="LAJG01000014">
    <property type="protein sequence ID" value="KKB80148.1"/>
    <property type="molecule type" value="Genomic_DNA"/>
</dbReference>
<dbReference type="OrthoDB" id="9989519at2"/>